<name>A0A1N6JU16_9BACT</name>
<reference evidence="6" key="1">
    <citation type="submission" date="2016-11" db="EMBL/GenBank/DDBJ databases">
        <authorList>
            <person name="Varghese N."/>
            <person name="Submissions S."/>
        </authorList>
    </citation>
    <scope>NUCLEOTIDE SEQUENCE [LARGE SCALE GENOMIC DNA]</scope>
    <source>
        <strain evidence="6">DSM 24787</strain>
    </source>
</reference>
<evidence type="ECO:0000256" key="1">
    <source>
        <dbReference type="ARBA" id="ARBA00023015"/>
    </source>
</evidence>
<dbReference type="Proteomes" id="UP000185003">
    <property type="component" value="Unassembled WGS sequence"/>
</dbReference>
<dbReference type="InterPro" id="IPR009057">
    <property type="entry name" value="Homeodomain-like_sf"/>
</dbReference>
<dbReference type="EMBL" id="FSRA01000002">
    <property type="protein sequence ID" value="SIO47800.1"/>
    <property type="molecule type" value="Genomic_DNA"/>
</dbReference>
<dbReference type="Gene3D" id="3.40.50.880">
    <property type="match status" value="1"/>
</dbReference>
<keyword evidence="2 5" id="KW-0238">DNA-binding</keyword>
<dbReference type="SUPFAM" id="SSF52317">
    <property type="entry name" value="Class I glutamine amidotransferase-like"/>
    <property type="match status" value="1"/>
</dbReference>
<gene>
    <name evidence="5" type="ORF">SAMN04488055_4428</name>
</gene>
<dbReference type="AlphaFoldDB" id="A0A1N6JU16"/>
<keyword evidence="1" id="KW-0805">Transcription regulation</keyword>
<dbReference type="Pfam" id="PF12833">
    <property type="entry name" value="HTH_18"/>
    <property type="match status" value="1"/>
</dbReference>
<accession>A0A1N6JU16</accession>
<dbReference type="SMART" id="SM00342">
    <property type="entry name" value="HTH_ARAC"/>
    <property type="match status" value="1"/>
</dbReference>
<organism evidence="5 6">
    <name type="scientific">Chitinophaga niabensis</name>
    <dbReference type="NCBI Taxonomy" id="536979"/>
    <lineage>
        <taxon>Bacteria</taxon>
        <taxon>Pseudomonadati</taxon>
        <taxon>Bacteroidota</taxon>
        <taxon>Chitinophagia</taxon>
        <taxon>Chitinophagales</taxon>
        <taxon>Chitinophagaceae</taxon>
        <taxon>Chitinophaga</taxon>
    </lineage>
</organism>
<dbReference type="Pfam" id="PF01965">
    <property type="entry name" value="DJ-1_PfpI"/>
    <property type="match status" value="1"/>
</dbReference>
<evidence type="ECO:0000313" key="5">
    <source>
        <dbReference type="EMBL" id="SIO47800.1"/>
    </source>
</evidence>
<dbReference type="GO" id="GO:0043565">
    <property type="term" value="F:sequence-specific DNA binding"/>
    <property type="evidence" value="ECO:0007669"/>
    <property type="project" value="InterPro"/>
</dbReference>
<dbReference type="SUPFAM" id="SSF46689">
    <property type="entry name" value="Homeodomain-like"/>
    <property type="match status" value="2"/>
</dbReference>
<dbReference type="GO" id="GO:0003700">
    <property type="term" value="F:DNA-binding transcription factor activity"/>
    <property type="evidence" value="ECO:0007669"/>
    <property type="project" value="InterPro"/>
</dbReference>
<dbReference type="Gene3D" id="1.10.10.60">
    <property type="entry name" value="Homeodomain-like"/>
    <property type="match status" value="2"/>
</dbReference>
<dbReference type="CDD" id="cd03138">
    <property type="entry name" value="GATase1_AraC_2"/>
    <property type="match status" value="1"/>
</dbReference>
<evidence type="ECO:0000256" key="2">
    <source>
        <dbReference type="ARBA" id="ARBA00023125"/>
    </source>
</evidence>
<keyword evidence="3" id="KW-0804">Transcription</keyword>
<proteinExistence type="predicted"/>
<dbReference type="InterPro" id="IPR029062">
    <property type="entry name" value="Class_I_gatase-like"/>
</dbReference>
<dbReference type="RefSeq" id="WP_074241770.1">
    <property type="nucleotide sequence ID" value="NZ_FSRA01000002.1"/>
</dbReference>
<evidence type="ECO:0000313" key="6">
    <source>
        <dbReference type="Proteomes" id="UP000185003"/>
    </source>
</evidence>
<evidence type="ECO:0000256" key="3">
    <source>
        <dbReference type="ARBA" id="ARBA00023163"/>
    </source>
</evidence>
<sequence>MVHVSVLVPQGASPGHIDGIYDIFCDANDFLKSTFFQMQLVGVTKAVTLKNGSFTISTDSLIYDVKKTDLIIIPSSFLTDFPTTISLNKELFPWIVQQHQAGAEVAGFCIASFLLAATGLLNGKRCATNWMVMDEFRGMFPSVQLITDKIIIDEQGLYSSGGGYSYINLIIYLVEKYAGRETAVHLAKVFQIDLSRNSQSPFIIFNGQKGHGDAEIKNAQEYIEQHFQEKISIEQLAKELCIGRRSLELRFKKATGNTVNEYVQRVKIEAAKKQLENSRKSINEVMYHVGYTDVKAFRALFKKITGVSPVVYKKKFSKDEAFT</sequence>
<evidence type="ECO:0000259" key="4">
    <source>
        <dbReference type="PROSITE" id="PS01124"/>
    </source>
</evidence>
<dbReference type="InterPro" id="IPR002818">
    <property type="entry name" value="DJ-1/PfpI"/>
</dbReference>
<protein>
    <submittedName>
        <fullName evidence="5">Transcriptional regulator GlxA family, contains an amidase domain and an AraC-type DNA-binding HTH domain</fullName>
    </submittedName>
</protein>
<feature type="domain" description="HTH araC/xylS-type" evidence="4">
    <location>
        <begin position="217"/>
        <end position="315"/>
    </location>
</feature>
<dbReference type="STRING" id="536979.SAMN04488055_4428"/>
<dbReference type="InterPro" id="IPR018060">
    <property type="entry name" value="HTH_AraC"/>
</dbReference>
<keyword evidence="6" id="KW-1185">Reference proteome</keyword>
<dbReference type="PROSITE" id="PS01124">
    <property type="entry name" value="HTH_ARAC_FAMILY_2"/>
    <property type="match status" value="1"/>
</dbReference>
<dbReference type="PANTHER" id="PTHR43280">
    <property type="entry name" value="ARAC-FAMILY TRANSCRIPTIONAL REGULATOR"/>
    <property type="match status" value="1"/>
</dbReference>
<dbReference type="PANTHER" id="PTHR43280:SF2">
    <property type="entry name" value="HTH-TYPE TRANSCRIPTIONAL REGULATOR EXSA"/>
    <property type="match status" value="1"/>
</dbReference>
<dbReference type="OrthoDB" id="6382410at2"/>